<feature type="region of interest" description="Disordered" evidence="2">
    <location>
        <begin position="600"/>
        <end position="626"/>
    </location>
</feature>
<dbReference type="GO" id="GO:0008270">
    <property type="term" value="F:zinc ion binding"/>
    <property type="evidence" value="ECO:0007669"/>
    <property type="project" value="InterPro"/>
</dbReference>
<evidence type="ECO:0000256" key="2">
    <source>
        <dbReference type="SAM" id="MobiDB-lite"/>
    </source>
</evidence>
<gene>
    <name evidence="3" type="ORF">I316_05226</name>
</gene>
<dbReference type="CDD" id="cd00067">
    <property type="entry name" value="GAL4"/>
    <property type="match status" value="1"/>
</dbReference>
<evidence type="ECO:0000313" key="3">
    <source>
        <dbReference type="EMBL" id="OCF33181.1"/>
    </source>
</evidence>
<dbReference type="InterPro" id="IPR001138">
    <property type="entry name" value="Zn2Cys6_DnaBD"/>
</dbReference>
<dbReference type="GO" id="GO:0000981">
    <property type="term" value="F:DNA-binding transcription factor activity, RNA polymerase II-specific"/>
    <property type="evidence" value="ECO:0007669"/>
    <property type="project" value="InterPro"/>
</dbReference>
<feature type="region of interest" description="Disordered" evidence="2">
    <location>
        <begin position="62"/>
        <end position="108"/>
    </location>
</feature>
<evidence type="ECO:0000313" key="4">
    <source>
        <dbReference type="Proteomes" id="UP000092666"/>
    </source>
</evidence>
<sequence>MPSRNSSSSPERPAKRSKVFRACQACVTAKTRCEDVQLEGCYLCRRKHKECSLRGISALTTATGPAASGSSRERLDSFTGEPTPHHQRYQRYDTPRSSRGGGGDTHNGDAILLLDRLRMQEERYRELEERLNHLEADQRETRERERETLKRLNSGNERNLTSGSLYNGSPLDVVPGAGGGNRGRQVIVPDYSIVRSFKKSLAPTFDEGLFCPVNPAAYPDPVAMGIVTRPQMEMAFQFPFLRSSTPTPDHAFVRLAVLFYLNHIPPIDMAELVEQSLSILIAGAVSAQSLLALFIMSLGPAQPCLETYAQPSALRLISLAYHIGLDLGIGRQVELALRDKESLLQSWAEEKMELTLLWTAIVNRYNILHILCTPTASLVPSPAPMLPDHSVDGVKHTVAHLQSEAELVGIASSLIDTLIVAEDAWTEERLKVCAEHLSSTRQELEAFRKGLSTQQQETSLMYDAKCTDMSMVFRLASFNQNLPSPINPEIRRPGLHAIGMNFFPSSKMMSDLAASIDTSDPPLIPMYVWTAASLALIGLRRAAIHSAAVHPELQIVDIEALQRCELKIHQLGGSPSLVLTQADEQFGKWPEVYRKQLQTEESHAQHLNGNSGEGSGPGSTDSSFTHARQNTRTDGYVIHQNPLDPLSTTTSLPTYQPGDMFDFSAVGWDWMNMLFDPPNVNPYAHANTNTQSHTNVSLGDAQLPEGRL</sequence>
<feature type="coiled-coil region" evidence="1">
    <location>
        <begin position="110"/>
        <end position="144"/>
    </location>
</feature>
<keyword evidence="4" id="KW-1185">Reference proteome</keyword>
<feature type="region of interest" description="Disordered" evidence="2">
    <location>
        <begin position="685"/>
        <end position="708"/>
    </location>
</feature>
<dbReference type="Proteomes" id="UP000092666">
    <property type="component" value="Unassembled WGS sequence"/>
</dbReference>
<organism evidence="3 4">
    <name type="scientific">Kwoniella heveanensis BCC8398</name>
    <dbReference type="NCBI Taxonomy" id="1296120"/>
    <lineage>
        <taxon>Eukaryota</taxon>
        <taxon>Fungi</taxon>
        <taxon>Dikarya</taxon>
        <taxon>Basidiomycota</taxon>
        <taxon>Agaricomycotina</taxon>
        <taxon>Tremellomycetes</taxon>
        <taxon>Tremellales</taxon>
        <taxon>Cryptococcaceae</taxon>
        <taxon>Kwoniella</taxon>
    </lineage>
</organism>
<dbReference type="SUPFAM" id="SSF57701">
    <property type="entry name" value="Zn2/Cys6 DNA-binding domain"/>
    <property type="match status" value="1"/>
</dbReference>
<dbReference type="EMBL" id="KV700127">
    <property type="protein sequence ID" value="OCF33181.1"/>
    <property type="molecule type" value="Genomic_DNA"/>
</dbReference>
<name>A0A1B9GQA3_9TREE</name>
<keyword evidence="1" id="KW-0175">Coiled coil</keyword>
<proteinExistence type="predicted"/>
<dbReference type="OrthoDB" id="3364175at2759"/>
<reference evidence="4" key="2">
    <citation type="submission" date="2013-12" db="EMBL/GenBank/DDBJ databases">
        <title>Evolution of pathogenesis and genome organization in the Tremellales.</title>
        <authorList>
            <person name="Cuomo C."/>
            <person name="Litvintseva A."/>
            <person name="Heitman J."/>
            <person name="Chen Y."/>
            <person name="Sun S."/>
            <person name="Springer D."/>
            <person name="Dromer F."/>
            <person name="Young S."/>
            <person name="Zeng Q."/>
            <person name="Chapman S."/>
            <person name="Gujja S."/>
            <person name="Saif S."/>
            <person name="Birren B."/>
        </authorList>
    </citation>
    <scope>NUCLEOTIDE SEQUENCE [LARGE SCALE GENOMIC DNA]</scope>
    <source>
        <strain evidence="4">BCC8398</strain>
    </source>
</reference>
<protein>
    <recommendedName>
        <fullName evidence="5">Zn(2)-C6 fungal-type domain-containing protein</fullName>
    </recommendedName>
</protein>
<feature type="compositionally biased region" description="Polar residues" evidence="2">
    <location>
        <begin position="686"/>
        <end position="697"/>
    </location>
</feature>
<dbReference type="AlphaFoldDB" id="A0A1B9GQA3"/>
<dbReference type="InterPro" id="IPR036864">
    <property type="entry name" value="Zn2-C6_fun-type_DNA-bd_sf"/>
</dbReference>
<evidence type="ECO:0008006" key="5">
    <source>
        <dbReference type="Google" id="ProtNLM"/>
    </source>
</evidence>
<accession>A0A1B9GQA3</accession>
<reference evidence="3 4" key="1">
    <citation type="submission" date="2013-07" db="EMBL/GenBank/DDBJ databases">
        <title>The Genome Sequence of Cryptococcus heveanensis BCC8398.</title>
        <authorList>
            <consortium name="The Broad Institute Genome Sequencing Platform"/>
            <person name="Cuomo C."/>
            <person name="Litvintseva A."/>
            <person name="Chen Y."/>
            <person name="Heitman J."/>
            <person name="Sun S."/>
            <person name="Springer D."/>
            <person name="Dromer F."/>
            <person name="Young S.K."/>
            <person name="Zeng Q."/>
            <person name="Gargeya S."/>
            <person name="Fitzgerald M."/>
            <person name="Abouelleil A."/>
            <person name="Alvarado L."/>
            <person name="Berlin A.M."/>
            <person name="Chapman S.B."/>
            <person name="Dewar J."/>
            <person name="Goldberg J."/>
            <person name="Griggs A."/>
            <person name="Gujja S."/>
            <person name="Hansen M."/>
            <person name="Howarth C."/>
            <person name="Imamovic A."/>
            <person name="Larimer J."/>
            <person name="McCowan C."/>
            <person name="Murphy C."/>
            <person name="Pearson M."/>
            <person name="Priest M."/>
            <person name="Roberts A."/>
            <person name="Saif S."/>
            <person name="Shea T."/>
            <person name="Sykes S."/>
            <person name="Wortman J."/>
            <person name="Nusbaum C."/>
            <person name="Birren B."/>
        </authorList>
    </citation>
    <scope>NUCLEOTIDE SEQUENCE [LARGE SCALE GENOMIC DNA]</scope>
    <source>
        <strain evidence="3 4">BCC8398</strain>
    </source>
</reference>
<evidence type="ECO:0000256" key="1">
    <source>
        <dbReference type="SAM" id="Coils"/>
    </source>
</evidence>